<name>A0AAW9A797_9BACL</name>
<evidence type="ECO:0000313" key="3">
    <source>
        <dbReference type="Proteomes" id="UP001271648"/>
    </source>
</evidence>
<feature type="transmembrane region" description="Helical" evidence="1">
    <location>
        <begin position="436"/>
        <end position="456"/>
    </location>
</feature>
<accession>A0AAW9A797</accession>
<proteinExistence type="predicted"/>
<dbReference type="RefSeq" id="WP_283731877.1">
    <property type="nucleotide sequence ID" value="NZ_CP125968.1"/>
</dbReference>
<keyword evidence="3" id="KW-1185">Reference proteome</keyword>
<organism evidence="2 3">
    <name type="scientific">Sporosarcina thermotolerans</name>
    <dbReference type="NCBI Taxonomy" id="633404"/>
    <lineage>
        <taxon>Bacteria</taxon>
        <taxon>Bacillati</taxon>
        <taxon>Bacillota</taxon>
        <taxon>Bacilli</taxon>
        <taxon>Bacillales</taxon>
        <taxon>Caryophanaceae</taxon>
        <taxon>Sporosarcina</taxon>
    </lineage>
</organism>
<dbReference type="AlphaFoldDB" id="A0AAW9A797"/>
<evidence type="ECO:0000256" key="1">
    <source>
        <dbReference type="SAM" id="Phobius"/>
    </source>
</evidence>
<sequence>MANLVVHNSGRLVRIMVRQDRIRIPVWILSLSFLTFAVANAFANLYASEQERQSMGETMRNPAMIAMVGQGYGLDNYTNGAMLAHQMLLFTALAVAIMSILIVTRHTRADEEDGRIEMIRSLPVGRLATLQATIVLSFGVNIVLALFAGFGLYALQIESMDLEGSLLYGASLGATGIIFSAITAFLAQLTENSRGTIGFSITVLLLSYLMRAIGDVSNEILSVLSPLGLILRTETYVNNYWWPIAAIIGVALVLITISFYLNVIRDLGAGFIPARPGRKNASKFLQNPFGLALRLQRTGLIAWAVGMLILGASYGAVFGDLEAFFTNNEMMEKMFAHGEGFSLMEQFLTTLMKVIAILCTVPPLLAILKLKGEEKRNFTEHLLSRAVSRSRLLGSYLTVSVISGFAMLSLASVGLGTAANSVMDDAIPFGVFYQSAIVYFPALLIMIGIAMLFIGFAPKRSGFTWLYLTFSFFVLYVGKLLQLPEWLGKLSPFGYVPELPVGDMDIINVSILTIVGVLLIVVGFIGYNKRDIYS</sequence>
<dbReference type="Proteomes" id="UP001271648">
    <property type="component" value="Unassembled WGS sequence"/>
</dbReference>
<feature type="transmembrane region" description="Helical" evidence="1">
    <location>
        <begin position="463"/>
        <end position="481"/>
    </location>
</feature>
<evidence type="ECO:0000313" key="2">
    <source>
        <dbReference type="EMBL" id="MDW0115506.1"/>
    </source>
</evidence>
<feature type="transmembrane region" description="Helical" evidence="1">
    <location>
        <begin position="300"/>
        <end position="326"/>
    </location>
</feature>
<feature type="transmembrane region" description="Helical" evidence="1">
    <location>
        <begin position="196"/>
        <end position="214"/>
    </location>
</feature>
<feature type="transmembrane region" description="Helical" evidence="1">
    <location>
        <begin position="24"/>
        <end position="47"/>
    </location>
</feature>
<feature type="transmembrane region" description="Helical" evidence="1">
    <location>
        <begin position="240"/>
        <end position="261"/>
    </location>
</feature>
<feature type="transmembrane region" description="Helical" evidence="1">
    <location>
        <begin position="346"/>
        <end position="368"/>
    </location>
</feature>
<feature type="transmembrane region" description="Helical" evidence="1">
    <location>
        <begin position="166"/>
        <end position="189"/>
    </location>
</feature>
<protein>
    <submittedName>
        <fullName evidence="2">ABC transporter permease</fullName>
    </submittedName>
</protein>
<feature type="transmembrane region" description="Helical" evidence="1">
    <location>
        <begin position="124"/>
        <end position="154"/>
    </location>
</feature>
<feature type="transmembrane region" description="Helical" evidence="1">
    <location>
        <begin position="506"/>
        <end position="527"/>
    </location>
</feature>
<feature type="transmembrane region" description="Helical" evidence="1">
    <location>
        <begin position="393"/>
        <end position="416"/>
    </location>
</feature>
<keyword evidence="1" id="KW-0472">Membrane</keyword>
<keyword evidence="1" id="KW-1133">Transmembrane helix</keyword>
<reference evidence="2 3" key="1">
    <citation type="submission" date="2023-06" db="EMBL/GenBank/DDBJ databases">
        <title>Sporosarcina sp. nov., isolated from Korean traditional fermented seafood 'Jeotgal'.</title>
        <authorList>
            <person name="Yang A.I."/>
            <person name="Shin N.-R."/>
        </authorList>
    </citation>
    <scope>NUCLEOTIDE SEQUENCE [LARGE SCALE GENOMIC DNA]</scope>
    <source>
        <strain evidence="2 3">KCTC43456</strain>
    </source>
</reference>
<comment type="caution">
    <text evidence="2">The sequence shown here is derived from an EMBL/GenBank/DDBJ whole genome shotgun (WGS) entry which is preliminary data.</text>
</comment>
<feature type="transmembrane region" description="Helical" evidence="1">
    <location>
        <begin position="83"/>
        <end position="103"/>
    </location>
</feature>
<dbReference type="EMBL" id="JAUBDJ010000001">
    <property type="protein sequence ID" value="MDW0115506.1"/>
    <property type="molecule type" value="Genomic_DNA"/>
</dbReference>
<keyword evidence="1" id="KW-0812">Transmembrane</keyword>
<gene>
    <name evidence="2" type="ORF">QTL97_00960</name>
</gene>